<evidence type="ECO:0000256" key="9">
    <source>
        <dbReference type="ARBA" id="ARBA00022989"/>
    </source>
</evidence>
<keyword evidence="8" id="KW-0653">Protein transport</keyword>
<dbReference type="InterPro" id="IPR015943">
    <property type="entry name" value="WD40/YVTN_repeat-like_dom_sf"/>
</dbReference>
<evidence type="ECO:0000256" key="8">
    <source>
        <dbReference type="ARBA" id="ARBA00022927"/>
    </source>
</evidence>
<evidence type="ECO:0000256" key="5">
    <source>
        <dbReference type="ARBA" id="ARBA00022737"/>
    </source>
</evidence>
<dbReference type="InterPro" id="IPR001680">
    <property type="entry name" value="WD40_rpt"/>
</dbReference>
<dbReference type="Proteomes" id="UP001620626">
    <property type="component" value="Unassembled WGS sequence"/>
</dbReference>
<keyword evidence="5" id="KW-0677">Repeat</keyword>
<keyword evidence="2" id="KW-0813">Transport</keyword>
<dbReference type="SMART" id="SM00320">
    <property type="entry name" value="WD40"/>
    <property type="match status" value="4"/>
</dbReference>
<gene>
    <name evidence="12" type="ORF">niasHT_023861</name>
</gene>
<keyword evidence="9" id="KW-1133">Transmembrane helix</keyword>
<dbReference type="GO" id="GO:0015031">
    <property type="term" value="P:protein transport"/>
    <property type="evidence" value="ECO:0007669"/>
    <property type="project" value="UniProtKB-KW"/>
</dbReference>
<keyword evidence="7" id="KW-0931">ER-Golgi transport</keyword>
<evidence type="ECO:0000256" key="11">
    <source>
        <dbReference type="SAM" id="MobiDB-lite"/>
    </source>
</evidence>
<organism evidence="12 13">
    <name type="scientific">Heterodera trifolii</name>
    <dbReference type="NCBI Taxonomy" id="157864"/>
    <lineage>
        <taxon>Eukaryota</taxon>
        <taxon>Metazoa</taxon>
        <taxon>Ecdysozoa</taxon>
        <taxon>Nematoda</taxon>
        <taxon>Chromadorea</taxon>
        <taxon>Rhabditida</taxon>
        <taxon>Tylenchina</taxon>
        <taxon>Tylenchomorpha</taxon>
        <taxon>Tylenchoidea</taxon>
        <taxon>Heteroderidae</taxon>
        <taxon>Heteroderinae</taxon>
        <taxon>Heterodera</taxon>
    </lineage>
</organism>
<comment type="caution">
    <text evidence="12">The sequence shown here is derived from an EMBL/GenBank/DDBJ whole genome shotgun (WGS) entry which is preliminary data.</text>
</comment>
<feature type="region of interest" description="Disordered" evidence="11">
    <location>
        <begin position="506"/>
        <end position="526"/>
    </location>
</feature>
<accession>A0ABD2JCG4</accession>
<reference evidence="12 13" key="1">
    <citation type="submission" date="2024-10" db="EMBL/GenBank/DDBJ databases">
        <authorList>
            <person name="Kim D."/>
        </authorList>
    </citation>
    <scope>NUCLEOTIDE SEQUENCE [LARGE SCALE GENOMIC DNA]</scope>
    <source>
        <strain evidence="12">BH-2024</strain>
    </source>
</reference>
<evidence type="ECO:0000256" key="1">
    <source>
        <dbReference type="ARBA" id="ARBA00004389"/>
    </source>
</evidence>
<comment type="subcellular location">
    <subcellularLocation>
        <location evidence="1">Endoplasmic reticulum membrane</location>
        <topology evidence="1">Single-pass membrane protein</topology>
    </subcellularLocation>
</comment>
<evidence type="ECO:0000256" key="4">
    <source>
        <dbReference type="ARBA" id="ARBA00022692"/>
    </source>
</evidence>
<evidence type="ECO:0000256" key="6">
    <source>
        <dbReference type="ARBA" id="ARBA00022824"/>
    </source>
</evidence>
<proteinExistence type="predicted"/>
<keyword evidence="13" id="KW-1185">Reference proteome</keyword>
<keyword evidence="4" id="KW-0812">Transmembrane</keyword>
<dbReference type="Gene3D" id="2.130.10.10">
    <property type="entry name" value="YVTN repeat-like/Quinoprotein amine dehydrogenase"/>
    <property type="match status" value="1"/>
</dbReference>
<protein>
    <submittedName>
        <fullName evidence="12">Uncharacterized protein</fullName>
    </submittedName>
</protein>
<dbReference type="GO" id="GO:0005789">
    <property type="term" value="C:endoplasmic reticulum membrane"/>
    <property type="evidence" value="ECO:0007669"/>
    <property type="project" value="UniProtKB-SubCell"/>
</dbReference>
<evidence type="ECO:0000256" key="7">
    <source>
        <dbReference type="ARBA" id="ARBA00022892"/>
    </source>
</evidence>
<evidence type="ECO:0000313" key="12">
    <source>
        <dbReference type="EMBL" id="KAL3088301.1"/>
    </source>
</evidence>
<dbReference type="PANTHER" id="PTHR23284:SF0">
    <property type="entry name" value="PROLACTIN REGULATORY ELEMENT-BINDING PROTEIN"/>
    <property type="match status" value="1"/>
</dbReference>
<dbReference type="InterPro" id="IPR036322">
    <property type="entry name" value="WD40_repeat_dom_sf"/>
</dbReference>
<keyword evidence="3" id="KW-0853">WD repeat</keyword>
<evidence type="ECO:0000256" key="2">
    <source>
        <dbReference type="ARBA" id="ARBA00022448"/>
    </source>
</evidence>
<dbReference type="PANTHER" id="PTHR23284">
    <property type="entry name" value="PROLACTIN REGULATORY ELEMENT BINDING PROTEIN"/>
    <property type="match status" value="1"/>
</dbReference>
<evidence type="ECO:0000256" key="3">
    <source>
        <dbReference type="ARBA" id="ARBA00022574"/>
    </source>
</evidence>
<dbReference type="SUPFAM" id="SSF50978">
    <property type="entry name" value="WD40 repeat-like"/>
    <property type="match status" value="1"/>
</dbReference>
<evidence type="ECO:0000313" key="13">
    <source>
        <dbReference type="Proteomes" id="UP001620626"/>
    </source>
</evidence>
<keyword evidence="10" id="KW-0472">Membrane</keyword>
<dbReference type="EMBL" id="JBICBT010001002">
    <property type="protein sequence ID" value="KAL3088301.1"/>
    <property type="molecule type" value="Genomic_DNA"/>
</dbReference>
<dbReference type="InterPro" id="IPR045260">
    <property type="entry name" value="Sec12-like"/>
</dbReference>
<keyword evidence="6" id="KW-0256">Endoplasmic reticulum</keyword>
<name>A0ABD2JCG4_9BILA</name>
<evidence type="ECO:0000256" key="10">
    <source>
        <dbReference type="ARBA" id="ARBA00023136"/>
    </source>
</evidence>
<feature type="compositionally biased region" description="Basic and acidic residues" evidence="11">
    <location>
        <begin position="511"/>
        <end position="526"/>
    </location>
</feature>
<dbReference type="AlphaFoldDB" id="A0ABD2JCG4"/>
<sequence length="605" mass="66987">MRQKSSKAAVCSIPAYCLRGIGCRHILIGGGGGSAKTGVPNQIQLFLLGYDSNFDLQKGIYESSNQMVARLSDVVDTGQSASMNMDCMALMDEPYYGQFLIVAGQDEFCALYETKHFSLSEMDGVVNFDRRFDAPSNLSFNVQELARIQTDKHPGDDSYQKCVRLFRAGLDHNSPLKMATAGTDAFVRVWSIANVLRNVRAKNSFDSALFESGSVPVLRDVTPELEICTKSTSVDDLDVSPSGDVLATVLPDQTVLWDLSAFGKRLAEIPTRENGSEKALSNKFKVRSLRFANLSKNGTEMNFVTAHNQRIRSSNEISFLCLWLFERQKGNCRMVGTKVAFKETVSCLELSDCGRFSAVGSMGGSVALFDTLSLSPLSVLRQTHCSFVTALSFLPQRSCDVKDLGHIDETISHNLPSKRCFLPGICADFRCALVSVSVDRTIQVHQFPFSTQSSFSAFLFRLSILTSVLYMLRRVDINVANNTPIAHGVGKGRTPKIFEGTAGQLKNLGRKPKEDDGEKMKQEKGTTERTNLNGRKTKGAKMADELMKVMGDRDAEMRFTYLPLKDKYDGTFARELQLGEFVVLEDDCPKTEPSLAHQIDVFCDF</sequence>
<dbReference type="GO" id="GO:0016192">
    <property type="term" value="P:vesicle-mediated transport"/>
    <property type="evidence" value="ECO:0007669"/>
    <property type="project" value="UniProtKB-KW"/>
</dbReference>